<sequence>MVVSALARHYRDLGLHVRVFKTGPDFLDPMILERASGAPVYQLDLWMGGEKHCCRLLFEAAGPADLILAEGVMGLFDGETSSADLAEMFGIPILAVIDGGAMAQTFGAIAHGLATYRPNLSFACVFANRVASEYHYRMLAESLPPGITGFGWLPRDKALVLPGRHLGLVQAGEIDDLDARITRAAMALEGIESRMKGVRSFLLPSVPI</sequence>
<dbReference type="GO" id="GO:0042242">
    <property type="term" value="F:cobyrinic acid a,c-diamide synthase activity"/>
    <property type="evidence" value="ECO:0007669"/>
    <property type="project" value="InterPro"/>
</dbReference>
<name>A0A450TMY4_9GAMM</name>
<protein>
    <submittedName>
        <fullName evidence="1">Cobyrinic acid a,c-diamide synthase</fullName>
    </submittedName>
</protein>
<dbReference type="SUPFAM" id="SSF52540">
    <property type="entry name" value="P-loop containing nucleoside triphosphate hydrolases"/>
    <property type="match status" value="1"/>
</dbReference>
<accession>A0A450TMY4</accession>
<dbReference type="AlphaFoldDB" id="A0A450TMY4"/>
<dbReference type="PANTHER" id="PTHR43873:SF1">
    <property type="entry name" value="COBYRINATE A,C-DIAMIDE SYNTHASE"/>
    <property type="match status" value="1"/>
</dbReference>
<evidence type="ECO:0000313" key="1">
    <source>
        <dbReference type="EMBL" id="VFJ69089.1"/>
    </source>
</evidence>
<dbReference type="PANTHER" id="PTHR43873">
    <property type="entry name" value="COBYRINATE A,C-DIAMIDE SYNTHASE"/>
    <property type="match status" value="1"/>
</dbReference>
<dbReference type="InterPro" id="IPR027417">
    <property type="entry name" value="P-loop_NTPase"/>
</dbReference>
<dbReference type="EMBL" id="CAADFD010000159">
    <property type="protein sequence ID" value="VFJ69089.1"/>
    <property type="molecule type" value="Genomic_DNA"/>
</dbReference>
<reference evidence="1" key="1">
    <citation type="submission" date="2019-02" db="EMBL/GenBank/DDBJ databases">
        <authorList>
            <person name="Gruber-Vodicka R. H."/>
            <person name="Seah K. B. B."/>
        </authorList>
    </citation>
    <scope>NUCLEOTIDE SEQUENCE</scope>
    <source>
        <strain evidence="1">BECK_BZ106</strain>
    </source>
</reference>
<dbReference type="Gene3D" id="3.40.50.300">
    <property type="entry name" value="P-loop containing nucleotide triphosphate hydrolases"/>
    <property type="match status" value="1"/>
</dbReference>
<dbReference type="InterPro" id="IPR004484">
    <property type="entry name" value="CbiA/CobB_synth"/>
</dbReference>
<organism evidence="1">
    <name type="scientific">Candidatus Kentrum sp. FW</name>
    <dbReference type="NCBI Taxonomy" id="2126338"/>
    <lineage>
        <taxon>Bacteria</taxon>
        <taxon>Pseudomonadati</taxon>
        <taxon>Pseudomonadota</taxon>
        <taxon>Gammaproteobacteria</taxon>
        <taxon>Candidatus Kentrum</taxon>
    </lineage>
</organism>
<proteinExistence type="predicted"/>
<gene>
    <name evidence="1" type="ORF">BECKFW1821B_GA0114236_11592</name>
</gene>